<dbReference type="STRING" id="862908.BMS_0061"/>
<dbReference type="InterPro" id="IPR051046">
    <property type="entry name" value="MurCDEF_CellWall_CoF430Synth"/>
</dbReference>
<feature type="domain" description="Mur ligase central" evidence="12">
    <location>
        <begin position="116"/>
        <end position="295"/>
    </location>
</feature>
<reference evidence="14" key="1">
    <citation type="journal article" date="2013" name="ISME J.">
        <title>A small predatory core genome in the divergent marine Bacteriovorax marinus SJ and the terrestrial Bdellovibrio bacteriovorus.</title>
        <authorList>
            <person name="Crossman L.C."/>
            <person name="Chen H."/>
            <person name="Cerdeno-Tarraga A.M."/>
            <person name="Brooks K."/>
            <person name="Quail M.A."/>
            <person name="Pineiro S.A."/>
            <person name="Hobley L."/>
            <person name="Sockett R.E."/>
            <person name="Bentley S.D."/>
            <person name="Parkhill J."/>
            <person name="Williams H.N."/>
            <person name="Stine O.C."/>
        </authorList>
    </citation>
    <scope>NUCLEOTIDE SEQUENCE [LARGE SCALE GENOMIC DNA]</scope>
    <source>
        <strain evidence="14">ATCC BAA-682 / DSM 15412 / SJ</strain>
    </source>
</reference>
<sequence>MFDLSLLNLVIEEDLFQSSEVELSTDSRTYSGEGLFICLCGENFDGFNFIEPVLEKGCKNIVFRNNDENLERMNALSEKFQDVTFIGVDSPLATLQSLANKRIKQFKNDGGFVFGITGSNGKTTTKEMLASLLSSAYGKEVHATKGNLNNHIGVPLTILSAPTCCKYMIVEMGANHVGEISDLCEIAMPEFGIISSVGAAHIGLFGGIENIFKEKKSLYDYVLRFKTDRSKFIVNNEDKYLSQISPSEVLIKFGDSSDVDVTYDEGKIVINNVNIENVNILEKYNLSNLASAYLLAVNIFPDKKDTFISAASEYRIPSLNRSEWIERNGKQIFLDAYNANPTSMESSLNSFVENMKKKGIPLDDVLFVLGDMNELGDYAKDEHERIARQLDGLGAKNVIFVGNYSKYYMQGLPSGIMFEKKEDLVLRWSELSKERSALFIKASRSLQLESLIDIT</sequence>
<keyword evidence="4" id="KW-0547">Nucleotide-binding</keyword>
<dbReference type="SUPFAM" id="SSF53244">
    <property type="entry name" value="MurD-like peptide ligases, peptide-binding domain"/>
    <property type="match status" value="1"/>
</dbReference>
<dbReference type="OrthoDB" id="5288039at2"/>
<dbReference type="eggNOG" id="COG0770">
    <property type="taxonomic scope" value="Bacteria"/>
</dbReference>
<evidence type="ECO:0000256" key="1">
    <source>
        <dbReference type="ARBA" id="ARBA00022490"/>
    </source>
</evidence>
<keyword evidence="8 10" id="KW-0131">Cell cycle</keyword>
<evidence type="ECO:0000256" key="5">
    <source>
        <dbReference type="ARBA" id="ARBA00022840"/>
    </source>
</evidence>
<evidence type="ECO:0000256" key="3">
    <source>
        <dbReference type="ARBA" id="ARBA00022618"/>
    </source>
</evidence>
<dbReference type="GO" id="GO:0005737">
    <property type="term" value="C:cytoplasm"/>
    <property type="evidence" value="ECO:0007669"/>
    <property type="project" value="UniProtKB-SubCell"/>
</dbReference>
<keyword evidence="7 10" id="KW-0573">Peptidoglycan synthesis</keyword>
<dbReference type="PANTHER" id="PTHR43024">
    <property type="entry name" value="UDP-N-ACETYLMURAMOYL-TRIPEPTIDE--D-ALANYL-D-ALANINE LIGASE"/>
    <property type="match status" value="1"/>
</dbReference>
<keyword evidence="9 10" id="KW-0961">Cell wall biogenesis/degradation</keyword>
<keyword evidence="2 13" id="KW-0436">Ligase</keyword>
<gene>
    <name evidence="13" type="primary">murF</name>
    <name evidence="13" type="ordered locus">BMS_0061</name>
</gene>
<dbReference type="NCBIfam" id="TIGR01143">
    <property type="entry name" value="murF"/>
    <property type="match status" value="1"/>
</dbReference>
<evidence type="ECO:0000313" key="13">
    <source>
        <dbReference type="EMBL" id="CBW25002.1"/>
    </source>
</evidence>
<evidence type="ECO:0000256" key="2">
    <source>
        <dbReference type="ARBA" id="ARBA00022598"/>
    </source>
</evidence>
<dbReference type="GO" id="GO:0047480">
    <property type="term" value="F:UDP-N-acetylmuramoyl-tripeptide-D-alanyl-D-alanine ligase activity"/>
    <property type="evidence" value="ECO:0007669"/>
    <property type="project" value="UniProtKB-EC"/>
</dbReference>
<comment type="pathway">
    <text evidence="10">Cell wall biogenesis; peptidoglycan biosynthesis.</text>
</comment>
<comment type="function">
    <text evidence="10">Involved in cell wall formation. Catalyzes the final step in the synthesis of UDP-N-acetylmuramoyl-pentapeptide, the precursor of murein.</text>
</comment>
<dbReference type="EMBL" id="FQ312005">
    <property type="protein sequence ID" value="CBW25002.1"/>
    <property type="molecule type" value="Genomic_DNA"/>
</dbReference>
<dbReference type="Gene3D" id="3.90.190.20">
    <property type="entry name" value="Mur ligase, C-terminal domain"/>
    <property type="match status" value="1"/>
</dbReference>
<dbReference type="InterPro" id="IPR036615">
    <property type="entry name" value="Mur_ligase_C_dom_sf"/>
</dbReference>
<evidence type="ECO:0000313" key="14">
    <source>
        <dbReference type="Proteomes" id="UP000008963"/>
    </source>
</evidence>
<dbReference type="SUPFAM" id="SSF63418">
    <property type="entry name" value="MurE/MurF N-terminal domain"/>
    <property type="match status" value="1"/>
</dbReference>
<dbReference type="GO" id="GO:0005524">
    <property type="term" value="F:ATP binding"/>
    <property type="evidence" value="ECO:0007669"/>
    <property type="project" value="UniProtKB-KW"/>
</dbReference>
<evidence type="ECO:0000256" key="9">
    <source>
        <dbReference type="ARBA" id="ARBA00023316"/>
    </source>
</evidence>
<comment type="catalytic activity">
    <reaction evidence="10">
        <text>D-alanyl-D-alanine + UDP-N-acetyl-alpha-D-muramoyl-L-alanyl-gamma-D-glutamyl-meso-2,6-diaminopimelate + ATP = UDP-N-acetyl-alpha-D-muramoyl-L-alanyl-gamma-D-glutamyl-meso-2,6-diaminopimeloyl-D-alanyl-D-alanine + ADP + phosphate + H(+)</text>
        <dbReference type="Rhea" id="RHEA:28374"/>
        <dbReference type="ChEBI" id="CHEBI:15378"/>
        <dbReference type="ChEBI" id="CHEBI:30616"/>
        <dbReference type="ChEBI" id="CHEBI:43474"/>
        <dbReference type="ChEBI" id="CHEBI:57822"/>
        <dbReference type="ChEBI" id="CHEBI:61386"/>
        <dbReference type="ChEBI" id="CHEBI:83905"/>
        <dbReference type="ChEBI" id="CHEBI:456216"/>
        <dbReference type="EC" id="6.3.2.10"/>
    </reaction>
</comment>
<dbReference type="InterPro" id="IPR004101">
    <property type="entry name" value="Mur_ligase_C"/>
</dbReference>
<dbReference type="Proteomes" id="UP000008963">
    <property type="component" value="Chromosome"/>
</dbReference>
<dbReference type="AlphaFoldDB" id="E1X246"/>
<dbReference type="Gene3D" id="3.40.1390.10">
    <property type="entry name" value="MurE/MurF, N-terminal domain"/>
    <property type="match status" value="1"/>
</dbReference>
<dbReference type="Pfam" id="PF02875">
    <property type="entry name" value="Mur_ligase_C"/>
    <property type="match status" value="1"/>
</dbReference>
<keyword evidence="1" id="KW-0963">Cytoplasm</keyword>
<dbReference type="InterPro" id="IPR035911">
    <property type="entry name" value="MurE/MurF_N"/>
</dbReference>
<keyword evidence="14" id="KW-1185">Reference proteome</keyword>
<evidence type="ECO:0000256" key="8">
    <source>
        <dbReference type="ARBA" id="ARBA00023306"/>
    </source>
</evidence>
<feature type="domain" description="Mur ligase C-terminal" evidence="11">
    <location>
        <begin position="321"/>
        <end position="442"/>
    </location>
</feature>
<dbReference type="Pfam" id="PF08245">
    <property type="entry name" value="Mur_ligase_M"/>
    <property type="match status" value="1"/>
</dbReference>
<organism evidence="13 14">
    <name type="scientific">Halobacteriovorax marinus (strain ATCC BAA-682 / DSM 15412 / SJ)</name>
    <name type="common">Bacteriovorax marinus</name>
    <dbReference type="NCBI Taxonomy" id="862908"/>
    <lineage>
        <taxon>Bacteria</taxon>
        <taxon>Pseudomonadati</taxon>
        <taxon>Bdellovibrionota</taxon>
        <taxon>Bacteriovoracia</taxon>
        <taxon>Bacteriovoracales</taxon>
        <taxon>Halobacteriovoraceae</taxon>
        <taxon>Halobacteriovorax</taxon>
    </lineage>
</organism>
<keyword evidence="5" id="KW-0067">ATP-binding</keyword>
<evidence type="ECO:0000259" key="11">
    <source>
        <dbReference type="Pfam" id="PF02875"/>
    </source>
</evidence>
<proteinExistence type="predicted"/>
<dbReference type="GO" id="GO:0008360">
    <property type="term" value="P:regulation of cell shape"/>
    <property type="evidence" value="ECO:0007669"/>
    <property type="project" value="UniProtKB-KW"/>
</dbReference>
<dbReference type="GO" id="GO:0009252">
    <property type="term" value="P:peptidoglycan biosynthetic process"/>
    <property type="evidence" value="ECO:0007669"/>
    <property type="project" value="UniProtKB-UniPathway"/>
</dbReference>
<dbReference type="InterPro" id="IPR005863">
    <property type="entry name" value="UDP-N-AcMur_synth"/>
</dbReference>
<dbReference type="RefSeq" id="WP_014242791.1">
    <property type="nucleotide sequence ID" value="NC_016620.1"/>
</dbReference>
<dbReference type="GO" id="GO:0008766">
    <property type="term" value="F:UDP-N-acetylmuramoylalanyl-D-glutamyl-2,6-diaminopimelate-D-alanyl-D-alanine ligase activity"/>
    <property type="evidence" value="ECO:0007669"/>
    <property type="project" value="RHEA"/>
</dbReference>
<protein>
    <recommendedName>
        <fullName evidence="10">UDP-N-acetylmuramoyl-tripeptide--D-alanyl-D-alanine ligase</fullName>
        <ecNumber evidence="10">6.3.2.10</ecNumber>
    </recommendedName>
</protein>
<accession>E1X246</accession>
<evidence type="ECO:0000259" key="12">
    <source>
        <dbReference type="Pfam" id="PF08245"/>
    </source>
</evidence>
<dbReference type="GO" id="GO:0051301">
    <property type="term" value="P:cell division"/>
    <property type="evidence" value="ECO:0007669"/>
    <property type="project" value="UniProtKB-KW"/>
</dbReference>
<dbReference type="EC" id="6.3.2.10" evidence="10"/>
<name>E1X246_HALMS</name>
<dbReference type="GO" id="GO:0071555">
    <property type="term" value="P:cell wall organization"/>
    <property type="evidence" value="ECO:0007669"/>
    <property type="project" value="UniProtKB-KW"/>
</dbReference>
<comment type="subcellular location">
    <subcellularLocation>
        <location evidence="10">Cytoplasm</location>
    </subcellularLocation>
</comment>
<evidence type="ECO:0000256" key="6">
    <source>
        <dbReference type="ARBA" id="ARBA00022960"/>
    </source>
</evidence>
<dbReference type="HOGENOM" id="CLU_031507_1_2_7"/>
<dbReference type="InterPro" id="IPR013221">
    <property type="entry name" value="Mur_ligase_cen"/>
</dbReference>
<keyword evidence="6 10" id="KW-0133">Cell shape</keyword>
<dbReference type="SUPFAM" id="SSF53623">
    <property type="entry name" value="MurD-like peptide ligases, catalytic domain"/>
    <property type="match status" value="1"/>
</dbReference>
<evidence type="ECO:0000256" key="7">
    <source>
        <dbReference type="ARBA" id="ARBA00022984"/>
    </source>
</evidence>
<evidence type="ECO:0000256" key="10">
    <source>
        <dbReference type="RuleBase" id="RU004136"/>
    </source>
</evidence>
<dbReference type="PATRIC" id="fig|862908.3.peg.59"/>
<keyword evidence="3 10" id="KW-0132">Cell division</keyword>
<dbReference type="Gene3D" id="3.40.1190.10">
    <property type="entry name" value="Mur-like, catalytic domain"/>
    <property type="match status" value="1"/>
</dbReference>
<dbReference type="InterPro" id="IPR036565">
    <property type="entry name" value="Mur-like_cat_sf"/>
</dbReference>
<dbReference type="KEGG" id="bmx:BMS_0061"/>
<evidence type="ECO:0000256" key="4">
    <source>
        <dbReference type="ARBA" id="ARBA00022741"/>
    </source>
</evidence>
<dbReference type="UniPathway" id="UPA00219"/>
<dbReference type="PANTHER" id="PTHR43024:SF1">
    <property type="entry name" value="UDP-N-ACETYLMURAMOYL-TRIPEPTIDE--D-ALANYL-D-ALANINE LIGASE"/>
    <property type="match status" value="1"/>
</dbReference>